<sequence length="100" mass="11205">MSLEPTRDTSNRVIISILGKDQIGIIAWLTGRLAEKSINVLDLSQTILQGFFTMIMIVDVTQSTASSLTELTKQLQSEGEARGLKVNVQHEDIFEFMHRV</sequence>
<dbReference type="InterPro" id="IPR002912">
    <property type="entry name" value="ACT_dom"/>
</dbReference>
<dbReference type="HAMAP" id="MF_01054">
    <property type="entry name" value="UPF0237"/>
    <property type="match status" value="1"/>
</dbReference>
<dbReference type="SUPFAM" id="SSF55021">
    <property type="entry name" value="ACT-like"/>
    <property type="match status" value="1"/>
</dbReference>
<dbReference type="CDD" id="cd04872">
    <property type="entry name" value="ACT_1ZPV"/>
    <property type="match status" value="1"/>
</dbReference>
<feature type="domain" description="ACT" evidence="2">
    <location>
        <begin position="14"/>
        <end position="89"/>
    </location>
</feature>
<comment type="similarity">
    <text evidence="1">Belongs to the UPF0237 family.</text>
</comment>
<protein>
    <recommendedName>
        <fullName evidence="1">UPF0237 protein AT727_16445</fullName>
    </recommendedName>
</protein>
<dbReference type="PROSITE" id="PS51671">
    <property type="entry name" value="ACT"/>
    <property type="match status" value="1"/>
</dbReference>
<reference evidence="3" key="1">
    <citation type="submission" date="2014-07" db="EMBL/GenBank/DDBJ databases">
        <authorList>
            <person name="Hornung V.Bastian."/>
        </authorList>
    </citation>
    <scope>NUCLEOTIDE SEQUENCE</scope>
    <source>
        <strain evidence="3">PCE-S</strain>
    </source>
</reference>
<dbReference type="PANTHER" id="PTHR34875">
    <property type="entry name" value="UPF0237 PROTEIN MJ1558"/>
    <property type="match status" value="1"/>
</dbReference>
<reference evidence="4 5" key="2">
    <citation type="submission" date="2015-12" db="EMBL/GenBank/DDBJ databases">
        <title>Draft Genome Sequence of Desulfitobacterium hafniense Strain DH, a Sulfate-reducing Bacterium Isolated from Paddy Soils.</title>
        <authorList>
            <person name="Bao P."/>
            <person name="Zhang X."/>
            <person name="Li G."/>
        </authorList>
    </citation>
    <scope>NUCLEOTIDE SEQUENCE [LARGE SCALE GENOMIC DNA]</scope>
    <source>
        <strain evidence="4 5">DH</strain>
    </source>
</reference>
<evidence type="ECO:0000313" key="3">
    <source>
        <dbReference type="EMBL" id="CDX04440.1"/>
    </source>
</evidence>
<evidence type="ECO:0000313" key="5">
    <source>
        <dbReference type="Proteomes" id="UP000054623"/>
    </source>
</evidence>
<dbReference type="Proteomes" id="UP000054623">
    <property type="component" value="Unassembled WGS sequence"/>
</dbReference>
<dbReference type="Pfam" id="PF13740">
    <property type="entry name" value="ACT_6"/>
    <property type="match status" value="1"/>
</dbReference>
<dbReference type="InterPro" id="IPR050990">
    <property type="entry name" value="UPF0237/GcvR_regulator"/>
</dbReference>
<evidence type="ECO:0000256" key="1">
    <source>
        <dbReference type="HAMAP-Rule" id="MF_01054"/>
    </source>
</evidence>
<proteinExistence type="inferred from homology"/>
<dbReference type="PATRIC" id="fig|49338.4.peg.4900"/>
<organism evidence="3">
    <name type="scientific">Desulfitobacterium hafniense</name>
    <name type="common">Desulfitobacterium frappieri</name>
    <dbReference type="NCBI Taxonomy" id="49338"/>
    <lineage>
        <taxon>Bacteria</taxon>
        <taxon>Bacillati</taxon>
        <taxon>Bacillota</taxon>
        <taxon>Clostridia</taxon>
        <taxon>Eubacteriales</taxon>
        <taxon>Desulfitobacteriaceae</taxon>
        <taxon>Desulfitobacterium</taxon>
    </lineage>
</organism>
<dbReference type="OrthoDB" id="9803078at2"/>
<dbReference type="EMBL" id="LOCK01000009">
    <property type="protein sequence ID" value="KTE93053.1"/>
    <property type="molecule type" value="Genomic_DNA"/>
</dbReference>
<dbReference type="RefSeq" id="WP_011461681.1">
    <property type="nucleotide sequence ID" value="NZ_CABKQQ010000049.1"/>
</dbReference>
<dbReference type="EMBL" id="LK996017">
    <property type="protein sequence ID" value="CDX04440.1"/>
    <property type="molecule type" value="Genomic_DNA"/>
</dbReference>
<evidence type="ECO:0000313" key="4">
    <source>
        <dbReference type="EMBL" id="KTE93053.1"/>
    </source>
</evidence>
<dbReference type="Gene3D" id="3.30.70.260">
    <property type="match status" value="1"/>
</dbReference>
<gene>
    <name evidence="4" type="ORF">AT727_16445</name>
    <name evidence="3" type="ORF">DPCES_4554</name>
</gene>
<accession>A0A098B7U5</accession>
<evidence type="ECO:0000259" key="2">
    <source>
        <dbReference type="PROSITE" id="PS51671"/>
    </source>
</evidence>
<dbReference type="NCBIfam" id="NF001220">
    <property type="entry name" value="PRK00194.1"/>
    <property type="match status" value="1"/>
</dbReference>
<dbReference type="InterPro" id="IPR022986">
    <property type="entry name" value="UPF0237_ACT"/>
</dbReference>
<dbReference type="OMA" id="MIMLVDI"/>
<name>A0A098B7U5_DESHA</name>
<dbReference type="PANTHER" id="PTHR34875:SF6">
    <property type="entry name" value="UPF0237 PROTEIN MJ1558"/>
    <property type="match status" value="1"/>
</dbReference>
<dbReference type="InterPro" id="IPR045865">
    <property type="entry name" value="ACT-like_dom_sf"/>
</dbReference>
<dbReference type="AlphaFoldDB" id="A0A098B7U5"/>